<accession>A0ABW5LT53</accession>
<dbReference type="InterPro" id="IPR036163">
    <property type="entry name" value="HMA_dom_sf"/>
</dbReference>
<evidence type="ECO:0000259" key="1">
    <source>
        <dbReference type="PROSITE" id="PS50846"/>
    </source>
</evidence>
<organism evidence="2 3">
    <name type="scientific">Pseudotenacibaculum haliotis</name>
    <dbReference type="NCBI Taxonomy" id="1862138"/>
    <lineage>
        <taxon>Bacteria</taxon>
        <taxon>Pseudomonadati</taxon>
        <taxon>Bacteroidota</taxon>
        <taxon>Flavobacteriia</taxon>
        <taxon>Flavobacteriales</taxon>
        <taxon>Flavobacteriaceae</taxon>
        <taxon>Pseudotenacibaculum</taxon>
    </lineage>
</organism>
<sequence>MKIRHIIIAMLVVTFTMSSCKKEAEKKEVTNEKTEVLAADLQTVSLNISGMTCEIGCAKTIQSKLSKKEGVASAKVVFTDSLATIEFDKNRTSKEDLISFIGGIAGGDLYTASEATEAASKK</sequence>
<feature type="domain" description="HMA" evidence="1">
    <location>
        <begin position="42"/>
        <end position="109"/>
    </location>
</feature>
<evidence type="ECO:0000313" key="3">
    <source>
        <dbReference type="Proteomes" id="UP001597508"/>
    </source>
</evidence>
<proteinExistence type="predicted"/>
<gene>
    <name evidence="2" type="ORF">ACFSRZ_07240</name>
</gene>
<dbReference type="Gene3D" id="3.30.70.100">
    <property type="match status" value="1"/>
</dbReference>
<evidence type="ECO:0000313" key="2">
    <source>
        <dbReference type="EMBL" id="MFD2567163.1"/>
    </source>
</evidence>
<dbReference type="PROSITE" id="PS51257">
    <property type="entry name" value="PROKAR_LIPOPROTEIN"/>
    <property type="match status" value="1"/>
</dbReference>
<dbReference type="SUPFAM" id="SSF55008">
    <property type="entry name" value="HMA, heavy metal-associated domain"/>
    <property type="match status" value="1"/>
</dbReference>
<dbReference type="PROSITE" id="PS50846">
    <property type="entry name" value="HMA_2"/>
    <property type="match status" value="1"/>
</dbReference>
<dbReference type="InterPro" id="IPR006121">
    <property type="entry name" value="HMA_dom"/>
</dbReference>
<name>A0ABW5LT53_9FLAO</name>
<dbReference type="CDD" id="cd00371">
    <property type="entry name" value="HMA"/>
    <property type="match status" value="1"/>
</dbReference>
<protein>
    <submittedName>
        <fullName evidence="2">Cation transporter</fullName>
    </submittedName>
</protein>
<dbReference type="EMBL" id="JBHULH010000003">
    <property type="protein sequence ID" value="MFD2567163.1"/>
    <property type="molecule type" value="Genomic_DNA"/>
</dbReference>
<reference evidence="3" key="1">
    <citation type="journal article" date="2019" name="Int. J. Syst. Evol. Microbiol.">
        <title>The Global Catalogue of Microorganisms (GCM) 10K type strain sequencing project: providing services to taxonomists for standard genome sequencing and annotation.</title>
        <authorList>
            <consortium name="The Broad Institute Genomics Platform"/>
            <consortium name="The Broad Institute Genome Sequencing Center for Infectious Disease"/>
            <person name="Wu L."/>
            <person name="Ma J."/>
        </authorList>
    </citation>
    <scope>NUCLEOTIDE SEQUENCE [LARGE SCALE GENOMIC DNA]</scope>
    <source>
        <strain evidence="3">KCTC 52127</strain>
    </source>
</reference>
<dbReference type="Proteomes" id="UP001597508">
    <property type="component" value="Unassembled WGS sequence"/>
</dbReference>
<comment type="caution">
    <text evidence="2">The sequence shown here is derived from an EMBL/GenBank/DDBJ whole genome shotgun (WGS) entry which is preliminary data.</text>
</comment>
<dbReference type="Pfam" id="PF00403">
    <property type="entry name" value="HMA"/>
    <property type="match status" value="1"/>
</dbReference>
<keyword evidence="3" id="KW-1185">Reference proteome</keyword>